<dbReference type="PANTHER" id="PTHR33164:SF104">
    <property type="entry name" value="TRANSCRIPTIONAL REGULATORY PROTEIN"/>
    <property type="match status" value="1"/>
</dbReference>
<evidence type="ECO:0000259" key="2">
    <source>
        <dbReference type="PROSITE" id="PS50995"/>
    </source>
</evidence>
<dbReference type="InterPro" id="IPR036390">
    <property type="entry name" value="WH_DNA-bd_sf"/>
</dbReference>
<dbReference type="OrthoDB" id="3237509at2"/>
<evidence type="ECO:0000256" key="1">
    <source>
        <dbReference type="SAM" id="MobiDB-lite"/>
    </source>
</evidence>
<dbReference type="EMBL" id="FNJR01000001">
    <property type="protein sequence ID" value="SDP03531.1"/>
    <property type="molecule type" value="Genomic_DNA"/>
</dbReference>
<gene>
    <name evidence="3" type="ORF">SAMN04487905_101520</name>
</gene>
<feature type="domain" description="HTH marR-type" evidence="2">
    <location>
        <begin position="26"/>
        <end position="159"/>
    </location>
</feature>
<dbReference type="SUPFAM" id="SSF46785">
    <property type="entry name" value="Winged helix' DNA-binding domain"/>
    <property type="match status" value="1"/>
</dbReference>
<dbReference type="GO" id="GO:0003700">
    <property type="term" value="F:DNA-binding transcription factor activity"/>
    <property type="evidence" value="ECO:0007669"/>
    <property type="project" value="InterPro"/>
</dbReference>
<dbReference type="Proteomes" id="UP000199497">
    <property type="component" value="Unassembled WGS sequence"/>
</dbReference>
<evidence type="ECO:0000313" key="4">
    <source>
        <dbReference type="Proteomes" id="UP000199497"/>
    </source>
</evidence>
<dbReference type="STRING" id="405564.SAMN04487905_101520"/>
<evidence type="ECO:0000313" key="3">
    <source>
        <dbReference type="EMBL" id="SDP03531.1"/>
    </source>
</evidence>
<name>A0A1H0PEU7_9ACTN</name>
<dbReference type="InterPro" id="IPR000835">
    <property type="entry name" value="HTH_MarR-typ"/>
</dbReference>
<dbReference type="Gene3D" id="1.10.10.10">
    <property type="entry name" value="Winged helix-like DNA-binding domain superfamily/Winged helix DNA-binding domain"/>
    <property type="match status" value="1"/>
</dbReference>
<dbReference type="AlphaFoldDB" id="A0A1H0PEU7"/>
<dbReference type="SMART" id="SM00347">
    <property type="entry name" value="HTH_MARR"/>
    <property type="match status" value="1"/>
</dbReference>
<dbReference type="InterPro" id="IPR036388">
    <property type="entry name" value="WH-like_DNA-bd_sf"/>
</dbReference>
<dbReference type="GO" id="GO:0006950">
    <property type="term" value="P:response to stress"/>
    <property type="evidence" value="ECO:0007669"/>
    <property type="project" value="TreeGrafter"/>
</dbReference>
<feature type="region of interest" description="Disordered" evidence="1">
    <location>
        <begin position="162"/>
        <end position="181"/>
    </location>
</feature>
<dbReference type="PRINTS" id="PR00598">
    <property type="entry name" value="HTHMARR"/>
</dbReference>
<organism evidence="3 4">
    <name type="scientific">Actinopolyspora xinjiangensis</name>
    <dbReference type="NCBI Taxonomy" id="405564"/>
    <lineage>
        <taxon>Bacteria</taxon>
        <taxon>Bacillati</taxon>
        <taxon>Actinomycetota</taxon>
        <taxon>Actinomycetes</taxon>
        <taxon>Actinopolysporales</taxon>
        <taxon>Actinopolysporaceae</taxon>
        <taxon>Actinopolyspora</taxon>
    </lineage>
</organism>
<dbReference type="GO" id="GO:0003677">
    <property type="term" value="F:DNA binding"/>
    <property type="evidence" value="ECO:0007669"/>
    <property type="project" value="UniProtKB-KW"/>
</dbReference>
<feature type="compositionally biased region" description="Pro residues" evidence="1">
    <location>
        <begin position="166"/>
        <end position="181"/>
    </location>
</feature>
<accession>A0A1H0PEU7</accession>
<keyword evidence="4" id="KW-1185">Reference proteome</keyword>
<sequence>MKRPPDIISAARGQWKEIRPELDTSSMEVVGRVLRAAAVLRQRLDTTLSDEGLNRAEFDLLSALRRSGEPVTPGRLNSLMVASGAATTKRVQQLAERGLLERVRDQHDRRSARVLITDYGAEVIDRAFARNLEAERELLAGLNPKQRDTVAGGLAELLYSLEGTPAPAPQPPGPDEPPTRR</sequence>
<dbReference type="PROSITE" id="PS50995">
    <property type="entry name" value="HTH_MARR_2"/>
    <property type="match status" value="1"/>
</dbReference>
<dbReference type="PANTHER" id="PTHR33164">
    <property type="entry name" value="TRANSCRIPTIONAL REGULATOR, MARR FAMILY"/>
    <property type="match status" value="1"/>
</dbReference>
<dbReference type="InterPro" id="IPR039422">
    <property type="entry name" value="MarR/SlyA-like"/>
</dbReference>
<proteinExistence type="predicted"/>
<protein>
    <submittedName>
        <fullName evidence="3">DNA-binding transcriptional regulator, MarR family</fullName>
    </submittedName>
</protein>
<dbReference type="Pfam" id="PF12802">
    <property type="entry name" value="MarR_2"/>
    <property type="match status" value="1"/>
</dbReference>
<keyword evidence="3" id="KW-0238">DNA-binding</keyword>
<dbReference type="RefSeq" id="WP_092597009.1">
    <property type="nucleotide sequence ID" value="NZ_FNJR01000001.1"/>
</dbReference>
<reference evidence="4" key="1">
    <citation type="submission" date="2016-10" db="EMBL/GenBank/DDBJ databases">
        <authorList>
            <person name="Varghese N."/>
            <person name="Submissions S."/>
        </authorList>
    </citation>
    <scope>NUCLEOTIDE SEQUENCE [LARGE SCALE GENOMIC DNA]</scope>
    <source>
        <strain evidence="4">DSM 46732</strain>
    </source>
</reference>